<evidence type="ECO:0000256" key="6">
    <source>
        <dbReference type="PROSITE-ProRule" id="PRU10141"/>
    </source>
</evidence>
<dbReference type="PROSITE" id="PS00107">
    <property type="entry name" value="PROTEIN_KINASE_ATP"/>
    <property type="match status" value="1"/>
</dbReference>
<dbReference type="InterPro" id="IPR008271">
    <property type="entry name" value="Ser/Thr_kinase_AS"/>
</dbReference>
<reference evidence="10" key="1">
    <citation type="submission" date="2021-01" db="EMBL/GenBank/DDBJ databases">
        <authorList>
            <person name="Corre E."/>
            <person name="Pelletier E."/>
            <person name="Niang G."/>
            <person name="Scheremetjew M."/>
            <person name="Finn R."/>
            <person name="Kale V."/>
            <person name="Holt S."/>
            <person name="Cochrane G."/>
            <person name="Meng A."/>
            <person name="Brown T."/>
            <person name="Cohen L."/>
        </authorList>
    </citation>
    <scope>NUCLEOTIDE SEQUENCE</scope>
    <source>
        <strain evidence="10">UTEX LB 985</strain>
    </source>
</reference>
<dbReference type="CDD" id="cd13999">
    <property type="entry name" value="STKc_MAP3K-like"/>
    <property type="match status" value="1"/>
</dbReference>
<keyword evidence="1 7" id="KW-0723">Serine/threonine-protein kinase</keyword>
<dbReference type="EMBL" id="HBGU01068320">
    <property type="protein sequence ID" value="CAD9528911.1"/>
    <property type="molecule type" value="Transcribed_RNA"/>
</dbReference>
<dbReference type="GO" id="GO:0005524">
    <property type="term" value="F:ATP binding"/>
    <property type="evidence" value="ECO:0007669"/>
    <property type="project" value="UniProtKB-UniRule"/>
</dbReference>
<evidence type="ECO:0000256" key="2">
    <source>
        <dbReference type="ARBA" id="ARBA00022679"/>
    </source>
</evidence>
<dbReference type="PRINTS" id="PR00109">
    <property type="entry name" value="TYRKINASE"/>
</dbReference>
<feature type="region of interest" description="Disordered" evidence="8">
    <location>
        <begin position="1"/>
        <end position="37"/>
    </location>
</feature>
<name>A0A7S2IV04_9EUKA</name>
<keyword evidence="5 6" id="KW-0067">ATP-binding</keyword>
<feature type="region of interest" description="Disordered" evidence="8">
    <location>
        <begin position="363"/>
        <end position="387"/>
    </location>
</feature>
<feature type="domain" description="Protein kinase" evidence="9">
    <location>
        <begin position="70"/>
        <end position="342"/>
    </location>
</feature>
<gene>
    <name evidence="10" type="ORF">CBRE1094_LOCUS37240</name>
</gene>
<keyword evidence="2" id="KW-0808">Transferase</keyword>
<sequence length="395" mass="42052">MSEMAEIGNVASATKDGVKPDGEAPPNQPMAQAAQRPRLPSVFNGATTWTKERLSEALATAMLLNPADELNPIRELGRGTFGIVHSASWTTTHPAAASSGGTMQVAVKTLVSRPSDEKSLREFSMEVKLLAEMSHPNIITVYGIMVGQDAYLSLVMEYMSGGSVFQILKAARQGRATRPQGVQMLRLLRDLARGMAHVHSRGVLHRDLKSLNLLLDATGTTLKVCDFGLSRRALMTAAMTRVGTVMWASPEILGGLAYSSLTDVWSFGVVLWEMATGCIPYEGMSSGEVVRNVVLHGLRLKPPGAHPIHCPLELIKLMAASFSPVERRPTFHHIVHTLESIIDSVQADIEAGHAAADALAKPADAPGVTHTSGSTPPADTGGGSASMSFGAVFDE</sequence>
<dbReference type="SMART" id="SM00220">
    <property type="entry name" value="S_TKc"/>
    <property type="match status" value="1"/>
</dbReference>
<dbReference type="AlphaFoldDB" id="A0A7S2IV04"/>
<evidence type="ECO:0000256" key="8">
    <source>
        <dbReference type="SAM" id="MobiDB-lite"/>
    </source>
</evidence>
<dbReference type="SUPFAM" id="SSF56112">
    <property type="entry name" value="Protein kinase-like (PK-like)"/>
    <property type="match status" value="1"/>
</dbReference>
<proteinExistence type="inferred from homology"/>
<accession>A0A7S2IV04</accession>
<dbReference type="PANTHER" id="PTHR44329">
    <property type="entry name" value="SERINE/THREONINE-PROTEIN KINASE TNNI3K-RELATED"/>
    <property type="match status" value="1"/>
</dbReference>
<dbReference type="InterPro" id="IPR001245">
    <property type="entry name" value="Ser-Thr/Tyr_kinase_cat_dom"/>
</dbReference>
<organism evidence="10">
    <name type="scientific">Haptolina brevifila</name>
    <dbReference type="NCBI Taxonomy" id="156173"/>
    <lineage>
        <taxon>Eukaryota</taxon>
        <taxon>Haptista</taxon>
        <taxon>Haptophyta</taxon>
        <taxon>Prymnesiophyceae</taxon>
        <taxon>Prymnesiales</taxon>
        <taxon>Prymnesiaceae</taxon>
        <taxon>Haptolina</taxon>
    </lineage>
</organism>
<keyword evidence="4" id="KW-0418">Kinase</keyword>
<evidence type="ECO:0000256" key="3">
    <source>
        <dbReference type="ARBA" id="ARBA00022741"/>
    </source>
</evidence>
<evidence type="ECO:0000256" key="4">
    <source>
        <dbReference type="ARBA" id="ARBA00022777"/>
    </source>
</evidence>
<dbReference type="GO" id="GO:0004674">
    <property type="term" value="F:protein serine/threonine kinase activity"/>
    <property type="evidence" value="ECO:0007669"/>
    <property type="project" value="UniProtKB-KW"/>
</dbReference>
<dbReference type="PANTHER" id="PTHR44329:SF288">
    <property type="entry name" value="MITOGEN-ACTIVATED PROTEIN KINASE KINASE KINASE 20"/>
    <property type="match status" value="1"/>
</dbReference>
<protein>
    <recommendedName>
        <fullName evidence="9">Protein kinase domain-containing protein</fullName>
    </recommendedName>
</protein>
<evidence type="ECO:0000256" key="1">
    <source>
        <dbReference type="ARBA" id="ARBA00022527"/>
    </source>
</evidence>
<dbReference type="Pfam" id="PF07714">
    <property type="entry name" value="PK_Tyr_Ser-Thr"/>
    <property type="match status" value="1"/>
</dbReference>
<dbReference type="InterPro" id="IPR011009">
    <property type="entry name" value="Kinase-like_dom_sf"/>
</dbReference>
<evidence type="ECO:0000256" key="7">
    <source>
        <dbReference type="RuleBase" id="RU000304"/>
    </source>
</evidence>
<dbReference type="InterPro" id="IPR017441">
    <property type="entry name" value="Protein_kinase_ATP_BS"/>
</dbReference>
<evidence type="ECO:0000313" key="10">
    <source>
        <dbReference type="EMBL" id="CAD9528911.1"/>
    </source>
</evidence>
<comment type="similarity">
    <text evidence="7">Belongs to the protein kinase superfamily.</text>
</comment>
<dbReference type="InterPro" id="IPR000719">
    <property type="entry name" value="Prot_kinase_dom"/>
</dbReference>
<dbReference type="PROSITE" id="PS00108">
    <property type="entry name" value="PROTEIN_KINASE_ST"/>
    <property type="match status" value="1"/>
</dbReference>
<dbReference type="PROSITE" id="PS50011">
    <property type="entry name" value="PROTEIN_KINASE_DOM"/>
    <property type="match status" value="1"/>
</dbReference>
<evidence type="ECO:0000259" key="9">
    <source>
        <dbReference type="PROSITE" id="PS50011"/>
    </source>
</evidence>
<dbReference type="Gene3D" id="1.10.510.10">
    <property type="entry name" value="Transferase(Phosphotransferase) domain 1"/>
    <property type="match status" value="1"/>
</dbReference>
<dbReference type="InterPro" id="IPR051681">
    <property type="entry name" value="Ser/Thr_Kinases-Pseudokinases"/>
</dbReference>
<feature type="binding site" evidence="6">
    <location>
        <position position="108"/>
    </location>
    <ligand>
        <name>ATP</name>
        <dbReference type="ChEBI" id="CHEBI:30616"/>
    </ligand>
</feature>
<keyword evidence="3 6" id="KW-0547">Nucleotide-binding</keyword>
<evidence type="ECO:0000256" key="5">
    <source>
        <dbReference type="ARBA" id="ARBA00022840"/>
    </source>
</evidence>